<dbReference type="EMBL" id="CAKXAJ010023903">
    <property type="protein sequence ID" value="CAH2228161.1"/>
    <property type="molecule type" value="Genomic_DNA"/>
</dbReference>
<gene>
    <name evidence="1" type="primary">jg22444</name>
    <name evidence="1" type="ORF">PAEG_LOCUS8252</name>
</gene>
<sequence length="87" mass="9931">MRSVETRVTDIAQRVLKLKWKWAGHVARRTDERWGPKALEWPPRTVIVGGRPGLVGPQRGVQTTSNESLEAAQDRWFLEIPTKDLCP</sequence>
<proteinExistence type="predicted"/>
<accession>A0A8S4QZN5</accession>
<name>A0A8S4QZN5_9NEOP</name>
<dbReference type="OrthoDB" id="407509at2759"/>
<reference evidence="1" key="1">
    <citation type="submission" date="2022-03" db="EMBL/GenBank/DDBJ databases">
        <authorList>
            <person name="Lindestad O."/>
        </authorList>
    </citation>
    <scope>NUCLEOTIDE SEQUENCE</scope>
</reference>
<evidence type="ECO:0000313" key="2">
    <source>
        <dbReference type="Proteomes" id="UP000838756"/>
    </source>
</evidence>
<evidence type="ECO:0000313" key="1">
    <source>
        <dbReference type="EMBL" id="CAH2228161.1"/>
    </source>
</evidence>
<organism evidence="1 2">
    <name type="scientific">Pararge aegeria aegeria</name>
    <dbReference type="NCBI Taxonomy" id="348720"/>
    <lineage>
        <taxon>Eukaryota</taxon>
        <taxon>Metazoa</taxon>
        <taxon>Ecdysozoa</taxon>
        <taxon>Arthropoda</taxon>
        <taxon>Hexapoda</taxon>
        <taxon>Insecta</taxon>
        <taxon>Pterygota</taxon>
        <taxon>Neoptera</taxon>
        <taxon>Endopterygota</taxon>
        <taxon>Lepidoptera</taxon>
        <taxon>Glossata</taxon>
        <taxon>Ditrysia</taxon>
        <taxon>Papilionoidea</taxon>
        <taxon>Nymphalidae</taxon>
        <taxon>Satyrinae</taxon>
        <taxon>Satyrini</taxon>
        <taxon>Parargina</taxon>
        <taxon>Pararge</taxon>
    </lineage>
</organism>
<dbReference type="Proteomes" id="UP000838756">
    <property type="component" value="Unassembled WGS sequence"/>
</dbReference>
<comment type="caution">
    <text evidence="1">The sequence shown here is derived from an EMBL/GenBank/DDBJ whole genome shotgun (WGS) entry which is preliminary data.</text>
</comment>
<protein>
    <submittedName>
        <fullName evidence="1">Jg22444 protein</fullName>
    </submittedName>
</protein>
<dbReference type="AlphaFoldDB" id="A0A8S4QZN5"/>
<keyword evidence="2" id="KW-1185">Reference proteome</keyword>